<feature type="region of interest" description="Disordered" evidence="1">
    <location>
        <begin position="1"/>
        <end position="20"/>
    </location>
</feature>
<protein>
    <submittedName>
        <fullName evidence="2">Uncharacterized protein</fullName>
    </submittedName>
</protein>
<dbReference type="OMA" id="FRIHSPC"/>
<comment type="caution">
    <text evidence="2">The sequence shown here is derived from an EMBL/GenBank/DDBJ whole genome shotgun (WGS) entry which is preliminary data.</text>
</comment>
<keyword evidence="3" id="KW-1185">Reference proteome</keyword>
<name>A0A2C9VD09_MANES</name>
<reference evidence="3" key="1">
    <citation type="journal article" date="2016" name="Nat. Biotechnol.">
        <title>Sequencing wild and cultivated cassava and related species reveals extensive interspecific hybridization and genetic diversity.</title>
        <authorList>
            <person name="Bredeson J.V."/>
            <person name="Lyons J.B."/>
            <person name="Prochnik S.E."/>
            <person name="Wu G.A."/>
            <person name="Ha C.M."/>
            <person name="Edsinger-Gonzales E."/>
            <person name="Grimwood J."/>
            <person name="Schmutz J."/>
            <person name="Rabbi I.Y."/>
            <person name="Egesi C."/>
            <person name="Nauluvula P."/>
            <person name="Lebot V."/>
            <person name="Ndunguru J."/>
            <person name="Mkamilo G."/>
            <person name="Bart R.S."/>
            <person name="Setter T.L."/>
            <person name="Gleadow R.M."/>
            <person name="Kulakow P."/>
            <person name="Ferguson M.E."/>
            <person name="Rounsley S."/>
            <person name="Rokhsar D.S."/>
        </authorList>
    </citation>
    <scope>NUCLEOTIDE SEQUENCE [LARGE SCALE GENOMIC DNA]</scope>
    <source>
        <strain evidence="3">cv. AM560-2</strain>
    </source>
</reference>
<dbReference type="Gramene" id="Manes.08G024300.1.v8.1">
    <property type="protein sequence ID" value="Manes.08G024300.1.v8.1.CDS.1"/>
    <property type="gene ID" value="Manes.08G024300.v8.1"/>
</dbReference>
<evidence type="ECO:0000313" key="2">
    <source>
        <dbReference type="EMBL" id="OAY42891.1"/>
    </source>
</evidence>
<sequence length="102" mass="11399">MASAFLKDPSTKAMEDEEEEELFEIDLESVDRIPPPHYWESYFTATGSALLANCLLPIADVSNAVPTTSTLSLADHLLFFRIHSPCQNFHDLLGNTTKDVRT</sequence>
<evidence type="ECO:0000256" key="1">
    <source>
        <dbReference type="SAM" id="MobiDB-lite"/>
    </source>
</evidence>
<dbReference type="EMBL" id="CM004394">
    <property type="protein sequence ID" value="OAY42891.1"/>
    <property type="molecule type" value="Genomic_DNA"/>
</dbReference>
<proteinExistence type="predicted"/>
<dbReference type="AlphaFoldDB" id="A0A2C9VD09"/>
<gene>
    <name evidence="2" type="ORF">MANES_08G024300v8</name>
</gene>
<dbReference type="Proteomes" id="UP000091857">
    <property type="component" value="Chromosome 8"/>
</dbReference>
<organism evidence="2 3">
    <name type="scientific">Manihot esculenta</name>
    <name type="common">Cassava</name>
    <name type="synonym">Jatropha manihot</name>
    <dbReference type="NCBI Taxonomy" id="3983"/>
    <lineage>
        <taxon>Eukaryota</taxon>
        <taxon>Viridiplantae</taxon>
        <taxon>Streptophyta</taxon>
        <taxon>Embryophyta</taxon>
        <taxon>Tracheophyta</taxon>
        <taxon>Spermatophyta</taxon>
        <taxon>Magnoliopsida</taxon>
        <taxon>eudicotyledons</taxon>
        <taxon>Gunneridae</taxon>
        <taxon>Pentapetalae</taxon>
        <taxon>rosids</taxon>
        <taxon>fabids</taxon>
        <taxon>Malpighiales</taxon>
        <taxon>Euphorbiaceae</taxon>
        <taxon>Crotonoideae</taxon>
        <taxon>Manihoteae</taxon>
        <taxon>Manihot</taxon>
    </lineage>
</organism>
<accession>A0A2C9VD09</accession>
<evidence type="ECO:0000313" key="3">
    <source>
        <dbReference type="Proteomes" id="UP000091857"/>
    </source>
</evidence>